<dbReference type="AlphaFoldDB" id="A0AB39NBR4"/>
<protein>
    <submittedName>
        <fullName evidence="1">Uncharacterized protein</fullName>
    </submittedName>
</protein>
<gene>
    <name evidence="1" type="ORF">AB5J55_43860</name>
</gene>
<organism evidence="1">
    <name type="scientific">Streptomyces sp. R11</name>
    <dbReference type="NCBI Taxonomy" id="3238625"/>
    <lineage>
        <taxon>Bacteria</taxon>
        <taxon>Bacillati</taxon>
        <taxon>Actinomycetota</taxon>
        <taxon>Actinomycetes</taxon>
        <taxon>Kitasatosporales</taxon>
        <taxon>Streptomycetaceae</taxon>
        <taxon>Streptomyces</taxon>
    </lineage>
</organism>
<accession>A0AB39NBR4</accession>
<name>A0AB39NBR4_9ACTN</name>
<sequence length="158" mass="17112">MLRPALPVQDASPLPYESLLPPSSEAATLHVLVSRMPPEGPVDLDRLLDRLAGNVAVEELPRQPVRTLRFGVQILVDLGEGMEPFWRDEMDGVTAIAGRQSCQVRYFSGCPLHRSGEGAGWTWKPYRPPARGAKVLVLSDFGCNADSSAAATAHLPAQ</sequence>
<evidence type="ECO:0000313" key="1">
    <source>
        <dbReference type="EMBL" id="XDQ16020.1"/>
    </source>
</evidence>
<reference evidence="1" key="1">
    <citation type="submission" date="2024-07" db="EMBL/GenBank/DDBJ databases">
        <authorList>
            <person name="Yu S.T."/>
        </authorList>
    </citation>
    <scope>NUCLEOTIDE SEQUENCE</scope>
    <source>
        <strain evidence="1">R11</strain>
    </source>
</reference>
<dbReference type="RefSeq" id="WP_369275944.1">
    <property type="nucleotide sequence ID" value="NZ_CP163432.1"/>
</dbReference>
<proteinExistence type="predicted"/>
<dbReference type="EMBL" id="CP163432">
    <property type="protein sequence ID" value="XDQ16020.1"/>
    <property type="molecule type" value="Genomic_DNA"/>
</dbReference>